<dbReference type="GO" id="GO:0009235">
    <property type="term" value="P:cobalamin metabolic process"/>
    <property type="evidence" value="ECO:0007669"/>
    <property type="project" value="TreeGrafter"/>
</dbReference>
<keyword evidence="13" id="KW-1185">Reference proteome</keyword>
<gene>
    <name evidence="12" type="ORF">AKO1_014983</name>
</gene>
<dbReference type="GO" id="GO:0071949">
    <property type="term" value="F:FAD binding"/>
    <property type="evidence" value="ECO:0007669"/>
    <property type="project" value="TreeGrafter"/>
</dbReference>
<name>A0AAW2Z198_9EUKA</name>
<dbReference type="AlphaFoldDB" id="A0AAW2Z198"/>
<evidence type="ECO:0000256" key="3">
    <source>
        <dbReference type="ARBA" id="ARBA00004496"/>
    </source>
</evidence>
<comment type="subcellular location">
    <subcellularLocation>
        <location evidence="3">Cytoplasm</location>
    </subcellularLocation>
</comment>
<evidence type="ECO:0000313" key="13">
    <source>
        <dbReference type="Proteomes" id="UP001431209"/>
    </source>
</evidence>
<evidence type="ECO:0000256" key="1">
    <source>
        <dbReference type="ARBA" id="ARBA00001917"/>
    </source>
</evidence>
<keyword evidence="5" id="KW-0963">Cytoplasm</keyword>
<dbReference type="EMBL" id="JAOPGA020000927">
    <property type="protein sequence ID" value="KAL0483064.1"/>
    <property type="molecule type" value="Genomic_DNA"/>
</dbReference>
<comment type="caution">
    <text evidence="12">The sequence shown here is derived from an EMBL/GenBank/DDBJ whole genome shotgun (WGS) entry which is preliminary data.</text>
</comment>
<evidence type="ECO:0000313" key="12">
    <source>
        <dbReference type="EMBL" id="KAL0483064.1"/>
    </source>
</evidence>
<dbReference type="GO" id="GO:0033787">
    <property type="term" value="F:cyanocobalamin reductase (cyanide-eliminating) (NADP+) activity"/>
    <property type="evidence" value="ECO:0007669"/>
    <property type="project" value="TreeGrafter"/>
</dbReference>
<evidence type="ECO:0000256" key="10">
    <source>
        <dbReference type="ARBA" id="ARBA00023002"/>
    </source>
</evidence>
<dbReference type="InterPro" id="IPR032037">
    <property type="entry name" value="MMACHC"/>
</dbReference>
<proteinExistence type="inferred from homology"/>
<organism evidence="12 13">
    <name type="scientific">Acrasis kona</name>
    <dbReference type="NCBI Taxonomy" id="1008807"/>
    <lineage>
        <taxon>Eukaryota</taxon>
        <taxon>Discoba</taxon>
        <taxon>Heterolobosea</taxon>
        <taxon>Tetramitia</taxon>
        <taxon>Eutetramitia</taxon>
        <taxon>Acrasidae</taxon>
        <taxon>Acrasis</taxon>
    </lineage>
</organism>
<evidence type="ECO:0000256" key="8">
    <source>
        <dbReference type="ARBA" id="ARBA00022827"/>
    </source>
</evidence>
<comment type="cofactor">
    <cofactor evidence="1">
        <name>FMN</name>
        <dbReference type="ChEBI" id="CHEBI:58210"/>
    </cofactor>
</comment>
<evidence type="ECO:0000256" key="6">
    <source>
        <dbReference type="ARBA" id="ARBA00022630"/>
    </source>
</evidence>
<evidence type="ECO:0000256" key="5">
    <source>
        <dbReference type="ARBA" id="ARBA00022490"/>
    </source>
</evidence>
<keyword evidence="9" id="KW-0521">NADP</keyword>
<dbReference type="Proteomes" id="UP001431209">
    <property type="component" value="Unassembled WGS sequence"/>
</dbReference>
<dbReference type="PANTHER" id="PTHR31457:SF2">
    <property type="entry name" value="CYANOCOBALAMIN REDUCTASE _ ALKYLCOBALAMIN DEALKYLASE"/>
    <property type="match status" value="1"/>
</dbReference>
<keyword evidence="8" id="KW-0274">FAD</keyword>
<dbReference type="GO" id="GO:0005737">
    <property type="term" value="C:cytoplasm"/>
    <property type="evidence" value="ECO:0007669"/>
    <property type="project" value="UniProtKB-SubCell"/>
</dbReference>
<keyword evidence="10" id="KW-0560">Oxidoreductase</keyword>
<evidence type="ECO:0000256" key="9">
    <source>
        <dbReference type="ARBA" id="ARBA00022857"/>
    </source>
</evidence>
<keyword evidence="7" id="KW-0288">FMN</keyword>
<evidence type="ECO:0000256" key="2">
    <source>
        <dbReference type="ARBA" id="ARBA00001974"/>
    </source>
</evidence>
<comment type="similarity">
    <text evidence="4">Belongs to the MMACHC family.</text>
</comment>
<dbReference type="GO" id="GO:0032451">
    <property type="term" value="F:demethylase activity"/>
    <property type="evidence" value="ECO:0007669"/>
    <property type="project" value="TreeGrafter"/>
</dbReference>
<dbReference type="Pfam" id="PF16690">
    <property type="entry name" value="MMACHC"/>
    <property type="match status" value="1"/>
</dbReference>
<reference evidence="12 13" key="1">
    <citation type="submission" date="2024-03" db="EMBL/GenBank/DDBJ databases">
        <title>The Acrasis kona genome and developmental transcriptomes reveal deep origins of eukaryotic multicellular pathways.</title>
        <authorList>
            <person name="Sheikh S."/>
            <person name="Fu C.-J."/>
            <person name="Brown M.W."/>
            <person name="Baldauf S.L."/>
        </authorList>
    </citation>
    <scope>NUCLEOTIDE SEQUENCE [LARGE SCALE GENOMIC DNA]</scope>
    <source>
        <strain evidence="12 13">ATCC MYA-3509</strain>
    </source>
</reference>
<evidence type="ECO:0000256" key="4">
    <source>
        <dbReference type="ARBA" id="ARBA00007762"/>
    </source>
</evidence>
<comment type="cofactor">
    <cofactor evidence="2">
        <name>FAD</name>
        <dbReference type="ChEBI" id="CHEBI:57692"/>
    </cofactor>
</comment>
<dbReference type="PANTHER" id="PTHR31457">
    <property type="entry name" value="METHYLMALONIC ACIDURIA AND HOMOCYSTINURIA TYPE C PROTEIN"/>
    <property type="match status" value="1"/>
</dbReference>
<accession>A0AAW2Z198</accession>
<protein>
    <recommendedName>
        <fullName evidence="11">Cyanocobalamin reductase (cyanide-eliminating)</fullName>
    </recommendedName>
</protein>
<keyword evidence="6" id="KW-0285">Flavoprotein</keyword>
<evidence type="ECO:0000256" key="11">
    <source>
        <dbReference type="ARBA" id="ARBA00031313"/>
    </source>
</evidence>
<evidence type="ECO:0000256" key="7">
    <source>
        <dbReference type="ARBA" id="ARBA00022643"/>
    </source>
</evidence>
<sequence>MNGIIATLSHELERRGLDLTKTFRVGKYNEYFNNDKCLKLNTSFSKYGDNSLAVLVGNTKAIWKPFVSSYVTQYENEKNPLDKYVFDSVHSVLDESFPKHKVYFSHEMQSENKPVVAIQRAAHISKLAFYDDQCTFLSIHKKYGPWIALRCVIVFELEYIDEIEGESFCNPCGEDTKNLISCAMREAFDNAHDWRMWLKMRDVCGKDFLQEYRYSVNQIEYHYTKNKLLIN</sequence>